<dbReference type="AlphaFoldDB" id="A0A2K5ANK2"/>
<dbReference type="Pfam" id="PF01321">
    <property type="entry name" value="Creatinase_N"/>
    <property type="match status" value="1"/>
</dbReference>
<dbReference type="Pfam" id="PF00557">
    <property type="entry name" value="Peptidase_M24"/>
    <property type="match status" value="1"/>
</dbReference>
<protein>
    <submittedName>
        <fullName evidence="5">Putative creatinase</fullName>
        <ecNumber evidence="5">3.4.13.9</ecNumber>
        <ecNumber evidence="5">3.5.3.3</ecNumber>
    </submittedName>
</protein>
<dbReference type="SUPFAM" id="SSF55920">
    <property type="entry name" value="Creatinase/aminopeptidase"/>
    <property type="match status" value="1"/>
</dbReference>
<evidence type="ECO:0000313" key="6">
    <source>
        <dbReference type="Proteomes" id="UP000236248"/>
    </source>
</evidence>
<gene>
    <name evidence="5" type="primary">pepQ</name>
    <name evidence="5" type="ORF">NCAV_0026</name>
</gene>
<reference evidence="6" key="1">
    <citation type="submission" date="2018-01" db="EMBL/GenBank/DDBJ databases">
        <authorList>
            <person name="Kerou L M."/>
        </authorList>
    </citation>
    <scope>NUCLEOTIDE SEQUENCE [LARGE SCALE GENOMIC DNA]</scope>
    <source>
        <strain evidence="6">SCU2</strain>
    </source>
</reference>
<dbReference type="InterPro" id="IPR036005">
    <property type="entry name" value="Creatinase/aminopeptidase-like"/>
</dbReference>
<dbReference type="PANTHER" id="PTHR46112:SF9">
    <property type="entry name" value="XAA-PRO AMINOPEPTIDASE"/>
    <property type="match status" value="1"/>
</dbReference>
<dbReference type="EMBL" id="LT981265">
    <property type="protein sequence ID" value="SPC33226.1"/>
    <property type="molecule type" value="Genomic_DNA"/>
</dbReference>
<dbReference type="EC" id="3.4.13.9" evidence="5"/>
<sequence>MICNRLGLSEESRSRKVLDEAYRMGCSTVIAFEPEDVFYLTGFWGEGIVVLNQSDTRLIVPQLEADRARSIARCEVLEAERGSSMLDKALSFVAEDASICTDCNDHSIFERMRVKLVDSSRLRYSKDIFYNARKVKDEYEIRMIEHAARILDELFKVCEYVIRTGLSERQIQAMLMYEAMRRGAYPPSYRYTLSPLIVASGTNSSLPHAEPSDRILSMGDLVTVDLTLRYGGYIADATRTFALGSIDREKEDIYHIVREAQERALESVHDDVECREVDGAARAYIEGKGYGERFIHSTGHGIGLDVHEPPWISRNSQERLARGMCITIEPGIYIANRYGVRIEDSLAISRDGRVVVMNRYTKDLIRL</sequence>
<feature type="domain" description="Creatinase N-terminal" evidence="4">
    <location>
        <begin position="14"/>
        <end position="116"/>
    </location>
</feature>
<accession>A0A2K5ANK2</accession>
<dbReference type="InterPro" id="IPR050659">
    <property type="entry name" value="Peptidase_M24B"/>
</dbReference>
<keyword evidence="6" id="KW-1185">Reference proteome</keyword>
<dbReference type="GO" id="GO:0016980">
    <property type="term" value="F:creatinase activity"/>
    <property type="evidence" value="ECO:0007669"/>
    <property type="project" value="UniProtKB-EC"/>
</dbReference>
<dbReference type="SUPFAM" id="SSF53092">
    <property type="entry name" value="Creatinase/prolidase N-terminal domain"/>
    <property type="match status" value="1"/>
</dbReference>
<dbReference type="InterPro" id="IPR000994">
    <property type="entry name" value="Pept_M24"/>
</dbReference>
<keyword evidence="2 5" id="KW-0378">Hydrolase</keyword>
<dbReference type="InterPro" id="IPR001714">
    <property type="entry name" value="Pept_M24_MAP"/>
</dbReference>
<dbReference type="PRINTS" id="PR00599">
    <property type="entry name" value="MAPEPTIDASE"/>
</dbReference>
<proteinExistence type="predicted"/>
<keyword evidence="5" id="KW-0645">Protease</keyword>
<dbReference type="PANTHER" id="PTHR46112">
    <property type="entry name" value="AMINOPEPTIDASE"/>
    <property type="match status" value="1"/>
</dbReference>
<keyword evidence="5" id="KW-0224">Dipeptidase</keyword>
<dbReference type="PROSITE" id="PS00491">
    <property type="entry name" value="PROLINE_PEPTIDASE"/>
    <property type="match status" value="1"/>
</dbReference>
<dbReference type="InterPro" id="IPR000587">
    <property type="entry name" value="Creatinase_N"/>
</dbReference>
<dbReference type="Proteomes" id="UP000236248">
    <property type="component" value="Chromosome NCAV"/>
</dbReference>
<dbReference type="EC" id="3.5.3.3" evidence="5"/>
<organism evidence="5 6">
    <name type="scientific">Candidatus Nitrosocaldus cavascurensis</name>
    <dbReference type="NCBI Taxonomy" id="2058097"/>
    <lineage>
        <taxon>Archaea</taxon>
        <taxon>Nitrososphaerota</taxon>
        <taxon>Nitrososphaeria</taxon>
        <taxon>Candidatus Nitrosocaldales</taxon>
        <taxon>Candidatus Nitrosocaldaceae</taxon>
        <taxon>Candidatus Nitrosocaldus</taxon>
    </lineage>
</organism>
<evidence type="ECO:0000313" key="5">
    <source>
        <dbReference type="EMBL" id="SPC33226.1"/>
    </source>
</evidence>
<feature type="domain" description="Peptidase M24" evidence="3">
    <location>
        <begin position="143"/>
        <end position="348"/>
    </location>
</feature>
<dbReference type="GO" id="GO:0102009">
    <property type="term" value="F:proline dipeptidase activity"/>
    <property type="evidence" value="ECO:0007669"/>
    <property type="project" value="UniProtKB-EC"/>
</dbReference>
<dbReference type="Gene3D" id="3.90.230.10">
    <property type="entry name" value="Creatinase/methionine aminopeptidase superfamily"/>
    <property type="match status" value="1"/>
</dbReference>
<evidence type="ECO:0000256" key="1">
    <source>
        <dbReference type="ARBA" id="ARBA00022723"/>
    </source>
</evidence>
<dbReference type="InterPro" id="IPR029149">
    <property type="entry name" value="Creatin/AminoP/Spt16_N"/>
</dbReference>
<name>A0A2K5ANK2_9ARCH</name>
<evidence type="ECO:0000259" key="4">
    <source>
        <dbReference type="Pfam" id="PF01321"/>
    </source>
</evidence>
<keyword evidence="1" id="KW-0479">Metal-binding</keyword>
<evidence type="ECO:0000256" key="2">
    <source>
        <dbReference type="ARBA" id="ARBA00022801"/>
    </source>
</evidence>
<dbReference type="GO" id="GO:0046872">
    <property type="term" value="F:metal ion binding"/>
    <property type="evidence" value="ECO:0007669"/>
    <property type="project" value="UniProtKB-KW"/>
</dbReference>
<dbReference type="InterPro" id="IPR001131">
    <property type="entry name" value="Peptidase_M24B_aminopep-P_CS"/>
</dbReference>
<dbReference type="KEGG" id="ncv:NCAV_0026"/>
<dbReference type="Gene3D" id="3.40.350.10">
    <property type="entry name" value="Creatinase/prolidase N-terminal domain"/>
    <property type="match status" value="1"/>
</dbReference>
<evidence type="ECO:0000259" key="3">
    <source>
        <dbReference type="Pfam" id="PF00557"/>
    </source>
</evidence>